<sequence>MKRLPVLVLTAILVFVLTVSAAEISLEKEGEETYLLVFNSDKPYSISTYTVQLEYDPEITISEIGSVGPLEVFSAINPEKGIARVVAFTGDPTPYAAATYIPLARISAKSGFSPFIRIEEIEDFERSPIPIPGITEPTPSQPLPEYISDVSYPLNINEPTTIPLEVRVPWSLPVQTIIPATLPIGTPTGTPIGIDATEIQQEVLVPQTNVEGDLYETGEDHPIEKTNIPVNSSPASLISVLFGVLIVMFIIRSRL</sequence>
<feature type="transmembrane region" description="Helical" evidence="1">
    <location>
        <begin position="233"/>
        <end position="251"/>
    </location>
</feature>
<gene>
    <name evidence="2" type="ORF">FTO68_01910</name>
</gene>
<dbReference type="Proteomes" id="UP001524383">
    <property type="component" value="Unassembled WGS sequence"/>
</dbReference>
<keyword evidence="1" id="KW-0472">Membrane</keyword>
<dbReference type="AlphaFoldDB" id="A0ABD4TFJ1"/>
<accession>A0ABD4TFJ1</accession>
<proteinExistence type="predicted"/>
<evidence type="ECO:0000313" key="3">
    <source>
        <dbReference type="Proteomes" id="UP001524383"/>
    </source>
</evidence>
<reference evidence="2 3" key="1">
    <citation type="submission" date="2019-08" db="EMBL/GenBank/DDBJ databases">
        <authorList>
            <person name="Chen S.-C."/>
            <person name="Lai M.-C."/>
            <person name="You Y.-T."/>
        </authorList>
    </citation>
    <scope>NUCLEOTIDE SEQUENCE [LARGE SCALE GENOMIC DNA]</scope>
    <source>
        <strain evidence="2 3">P2F9704a</strain>
    </source>
</reference>
<keyword evidence="1" id="KW-1133">Transmembrane helix</keyword>
<keyword evidence="1" id="KW-0812">Transmembrane</keyword>
<evidence type="ECO:0000256" key="1">
    <source>
        <dbReference type="SAM" id="Phobius"/>
    </source>
</evidence>
<dbReference type="EMBL" id="VOTZ01000002">
    <property type="protein sequence ID" value="MCQ1537748.1"/>
    <property type="molecule type" value="Genomic_DNA"/>
</dbReference>
<protein>
    <submittedName>
        <fullName evidence="2">Uncharacterized protein</fullName>
    </submittedName>
</protein>
<name>A0ABD4TFJ1_9EURY</name>
<keyword evidence="3" id="KW-1185">Reference proteome</keyword>
<comment type="caution">
    <text evidence="2">The sequence shown here is derived from an EMBL/GenBank/DDBJ whole genome shotgun (WGS) entry which is preliminary data.</text>
</comment>
<dbReference type="RefSeq" id="WP_255331658.1">
    <property type="nucleotide sequence ID" value="NZ_VOTZ01000002.1"/>
</dbReference>
<evidence type="ECO:0000313" key="2">
    <source>
        <dbReference type="EMBL" id="MCQ1537748.1"/>
    </source>
</evidence>
<organism evidence="2 3">
    <name type="scientific">Methanocalculus taiwanensis</name>
    <dbReference type="NCBI Taxonomy" id="106207"/>
    <lineage>
        <taxon>Archaea</taxon>
        <taxon>Methanobacteriati</taxon>
        <taxon>Methanobacteriota</taxon>
        <taxon>Stenosarchaea group</taxon>
        <taxon>Methanomicrobia</taxon>
        <taxon>Methanomicrobiales</taxon>
        <taxon>Methanocalculaceae</taxon>
        <taxon>Methanocalculus</taxon>
    </lineage>
</organism>